<keyword evidence="2" id="KW-1185">Reference proteome</keyword>
<reference evidence="1 2" key="1">
    <citation type="submission" date="2016-07" db="EMBL/GenBank/DDBJ databases">
        <title>Draft genome of the white-rot fungus Obba rivulosa 3A-2.</title>
        <authorList>
            <consortium name="DOE Joint Genome Institute"/>
            <person name="Miettinen O."/>
            <person name="Riley R."/>
            <person name="Acob R."/>
            <person name="Barry K."/>
            <person name="Cullen D."/>
            <person name="De Vries R."/>
            <person name="Hainaut M."/>
            <person name="Hatakka A."/>
            <person name="Henrissat B."/>
            <person name="Hilden K."/>
            <person name="Kuo R."/>
            <person name="Labutti K."/>
            <person name="Lipzen A."/>
            <person name="Makela M.R."/>
            <person name="Sandor L."/>
            <person name="Spatafora J.W."/>
            <person name="Grigoriev I.V."/>
            <person name="Hibbett D.S."/>
        </authorList>
    </citation>
    <scope>NUCLEOTIDE SEQUENCE [LARGE SCALE GENOMIC DNA]</scope>
    <source>
        <strain evidence="1 2">3A-2</strain>
    </source>
</reference>
<organism evidence="1 2">
    <name type="scientific">Obba rivulosa</name>
    <dbReference type="NCBI Taxonomy" id="1052685"/>
    <lineage>
        <taxon>Eukaryota</taxon>
        <taxon>Fungi</taxon>
        <taxon>Dikarya</taxon>
        <taxon>Basidiomycota</taxon>
        <taxon>Agaricomycotina</taxon>
        <taxon>Agaricomycetes</taxon>
        <taxon>Polyporales</taxon>
        <taxon>Gelatoporiaceae</taxon>
        <taxon>Obba</taxon>
    </lineage>
</organism>
<sequence>MRSSDTERERIRRRACIFLQHVQPHRFSSRANTAHSDATRSAHPLQLSPPVFSSLDESSYRDDEGLSTVVVAVIRPINGGPVVPDRRPPVAASGLQRPAQHIQALFTPLLTILIRLKNTTALQDTNRSDTPRSQAFLHNLFLHPRSLSDGQLRSAMGDAS</sequence>
<dbReference type="AlphaFoldDB" id="A0A8E2AJA7"/>
<protein>
    <submittedName>
        <fullName evidence="1">Uncharacterized protein</fullName>
    </submittedName>
</protein>
<accession>A0A8E2AJA7</accession>
<proteinExistence type="predicted"/>
<name>A0A8E2AJA7_9APHY</name>
<gene>
    <name evidence="1" type="ORF">OBBRIDRAFT_798005</name>
</gene>
<evidence type="ECO:0000313" key="2">
    <source>
        <dbReference type="Proteomes" id="UP000250043"/>
    </source>
</evidence>
<evidence type="ECO:0000313" key="1">
    <source>
        <dbReference type="EMBL" id="OCH85578.1"/>
    </source>
</evidence>
<dbReference type="EMBL" id="KV722575">
    <property type="protein sequence ID" value="OCH85578.1"/>
    <property type="molecule type" value="Genomic_DNA"/>
</dbReference>
<dbReference type="Proteomes" id="UP000250043">
    <property type="component" value="Unassembled WGS sequence"/>
</dbReference>